<dbReference type="PANTHER" id="PTHR33710:SF71">
    <property type="entry name" value="ENDONUCLEASE_EXONUCLEASE_PHOSPHATASE DOMAIN-CONTAINING PROTEIN"/>
    <property type="match status" value="1"/>
</dbReference>
<evidence type="ECO:0000313" key="1">
    <source>
        <dbReference type="EMBL" id="KAJ4959116.1"/>
    </source>
</evidence>
<dbReference type="PANTHER" id="PTHR33710">
    <property type="entry name" value="BNAC02G09200D PROTEIN"/>
    <property type="match status" value="1"/>
</dbReference>
<reference evidence="1" key="1">
    <citation type="journal article" date="2023" name="Plant J.">
        <title>The genome of the king protea, Protea cynaroides.</title>
        <authorList>
            <person name="Chang J."/>
            <person name="Duong T.A."/>
            <person name="Schoeman C."/>
            <person name="Ma X."/>
            <person name="Roodt D."/>
            <person name="Barker N."/>
            <person name="Li Z."/>
            <person name="Van de Peer Y."/>
            <person name="Mizrachi E."/>
        </authorList>
    </citation>
    <scope>NUCLEOTIDE SEQUENCE</scope>
    <source>
        <tissue evidence="1">Young leaves</tissue>
    </source>
</reference>
<dbReference type="Proteomes" id="UP001141806">
    <property type="component" value="Unassembled WGS sequence"/>
</dbReference>
<comment type="caution">
    <text evidence="1">The sequence shown here is derived from an EMBL/GenBank/DDBJ whole genome shotgun (WGS) entry which is preliminary data.</text>
</comment>
<gene>
    <name evidence="1" type="ORF">NE237_026227</name>
</gene>
<dbReference type="Gene3D" id="3.60.10.10">
    <property type="entry name" value="Endonuclease/exonuclease/phosphatase"/>
    <property type="match status" value="1"/>
</dbReference>
<keyword evidence="2" id="KW-1185">Reference proteome</keyword>
<name>A0A9Q0K0Z4_9MAGN</name>
<protein>
    <recommendedName>
        <fullName evidence="3">Endonuclease/exonuclease/phosphatase</fullName>
    </recommendedName>
</protein>
<organism evidence="1 2">
    <name type="scientific">Protea cynaroides</name>
    <dbReference type="NCBI Taxonomy" id="273540"/>
    <lineage>
        <taxon>Eukaryota</taxon>
        <taxon>Viridiplantae</taxon>
        <taxon>Streptophyta</taxon>
        <taxon>Embryophyta</taxon>
        <taxon>Tracheophyta</taxon>
        <taxon>Spermatophyta</taxon>
        <taxon>Magnoliopsida</taxon>
        <taxon>Proteales</taxon>
        <taxon>Proteaceae</taxon>
        <taxon>Protea</taxon>
    </lineage>
</organism>
<evidence type="ECO:0000313" key="2">
    <source>
        <dbReference type="Proteomes" id="UP001141806"/>
    </source>
</evidence>
<sequence length="193" mass="22219">MDFCYTVSAQGISGLGATFFITFVYGDPIKANHHLVWSQLTFIAAQRSAPWLCIGDFISSLTWKEKVGGNPSSSHDMFSFRFMLGTCQFQDLQSHSLVFTWSNKWKDPDNIRIELDRVAANLDWLSLYEDTAVLVQTVVGSDHNPTILDSGGGKTFGSRLWRFESMWFRHPDYAQTAERDWISDHRIHRRQLY</sequence>
<evidence type="ECO:0008006" key="3">
    <source>
        <dbReference type="Google" id="ProtNLM"/>
    </source>
</evidence>
<dbReference type="AlphaFoldDB" id="A0A9Q0K0Z4"/>
<dbReference type="InterPro" id="IPR036691">
    <property type="entry name" value="Endo/exonu/phosph_ase_sf"/>
</dbReference>
<dbReference type="OrthoDB" id="1110142at2759"/>
<proteinExistence type="predicted"/>
<dbReference type="SUPFAM" id="SSF56219">
    <property type="entry name" value="DNase I-like"/>
    <property type="match status" value="1"/>
</dbReference>
<dbReference type="EMBL" id="JAMYWD010000010">
    <property type="protein sequence ID" value="KAJ4959116.1"/>
    <property type="molecule type" value="Genomic_DNA"/>
</dbReference>
<accession>A0A9Q0K0Z4</accession>